<sequence length="225" mass="25762">MKKHYREVIYLLGDSEEKRRAMHGDLPGVARARGAEITSVCRMEGRDYYVVGEHPFGGFTAMQYVRYERSLIDRPAPGKAEVKALLRKLGARINVNKRMRALSFLDRRLVALAARITPETRTLVIDLDGVPYSRTLRSSLRRAAKRLSRDYEVWISVTDCRLTDKRASVAEMKKGDIIALGRRIVSRPLSRRLLLARLRRCFAPAEEPIEKGRITEVKSEPAHKF</sequence>
<dbReference type="Proteomes" id="UP000823990">
    <property type="component" value="Unassembled WGS sequence"/>
</dbReference>
<evidence type="ECO:0000313" key="1">
    <source>
        <dbReference type="EMBL" id="HIW01879.1"/>
    </source>
</evidence>
<evidence type="ECO:0000313" key="2">
    <source>
        <dbReference type="Proteomes" id="UP000823990"/>
    </source>
</evidence>
<dbReference type="EMBL" id="DXHS01000012">
    <property type="protein sequence ID" value="HIW01879.1"/>
    <property type="molecule type" value="Genomic_DNA"/>
</dbReference>
<reference evidence="1" key="2">
    <citation type="submission" date="2021-04" db="EMBL/GenBank/DDBJ databases">
        <authorList>
            <person name="Gilroy R."/>
        </authorList>
    </citation>
    <scope>NUCLEOTIDE SEQUENCE</scope>
    <source>
        <strain evidence="1">12435</strain>
    </source>
</reference>
<reference evidence="1" key="1">
    <citation type="journal article" date="2021" name="PeerJ">
        <title>Extensive microbial diversity within the chicken gut microbiome revealed by metagenomics and culture.</title>
        <authorList>
            <person name="Gilroy R."/>
            <person name="Ravi A."/>
            <person name="Getino M."/>
            <person name="Pursley I."/>
            <person name="Horton D.L."/>
            <person name="Alikhan N.F."/>
            <person name="Baker D."/>
            <person name="Gharbi K."/>
            <person name="Hall N."/>
            <person name="Watson M."/>
            <person name="Adriaenssens E.M."/>
            <person name="Foster-Nyarko E."/>
            <person name="Jarju S."/>
            <person name="Secka A."/>
            <person name="Antonio M."/>
            <person name="Oren A."/>
            <person name="Chaudhuri R.R."/>
            <person name="La Ragione R."/>
            <person name="Hildebrand F."/>
            <person name="Pallen M.J."/>
        </authorList>
    </citation>
    <scope>NUCLEOTIDE SEQUENCE</scope>
    <source>
        <strain evidence="1">12435</strain>
    </source>
</reference>
<accession>A0A9D1TQX4</accession>
<dbReference type="AlphaFoldDB" id="A0A9D1TQX4"/>
<organism evidence="1 2">
    <name type="scientific">Candidatus Protoclostridium stercorigallinarum</name>
    <dbReference type="NCBI Taxonomy" id="2838741"/>
    <lineage>
        <taxon>Bacteria</taxon>
        <taxon>Bacillati</taxon>
        <taxon>Bacillota</taxon>
        <taxon>Clostridia</taxon>
        <taxon>Candidatus Protoclostridium</taxon>
    </lineage>
</organism>
<gene>
    <name evidence="1" type="ORF">H9892_00845</name>
</gene>
<protein>
    <submittedName>
        <fullName evidence="1">Uncharacterized protein</fullName>
    </submittedName>
</protein>
<name>A0A9D1TQX4_9FIRM</name>
<comment type="caution">
    <text evidence="1">The sequence shown here is derived from an EMBL/GenBank/DDBJ whole genome shotgun (WGS) entry which is preliminary data.</text>
</comment>
<proteinExistence type="predicted"/>